<accession>A0ABS8XN33</accession>
<evidence type="ECO:0000313" key="2">
    <source>
        <dbReference type="Proteomes" id="UP001200741"/>
    </source>
</evidence>
<organism evidence="1 2">
    <name type="scientific">Pelomonas cellulosilytica</name>
    <dbReference type="NCBI Taxonomy" id="2906762"/>
    <lineage>
        <taxon>Bacteria</taxon>
        <taxon>Pseudomonadati</taxon>
        <taxon>Pseudomonadota</taxon>
        <taxon>Betaproteobacteria</taxon>
        <taxon>Burkholderiales</taxon>
        <taxon>Sphaerotilaceae</taxon>
        <taxon>Roseateles</taxon>
    </lineage>
</organism>
<reference evidence="1 2" key="1">
    <citation type="submission" date="2021-12" db="EMBL/GenBank/DDBJ databases">
        <title>Genome seq of P8.</title>
        <authorList>
            <person name="Seo T."/>
        </authorList>
    </citation>
    <scope>NUCLEOTIDE SEQUENCE [LARGE SCALE GENOMIC DNA]</scope>
    <source>
        <strain evidence="1 2">P8</strain>
    </source>
</reference>
<gene>
    <name evidence="1" type="ORF">LXT13_06930</name>
</gene>
<dbReference type="SUPFAM" id="SSF46785">
    <property type="entry name" value="Winged helix' DNA-binding domain"/>
    <property type="match status" value="1"/>
</dbReference>
<dbReference type="InterPro" id="IPR036388">
    <property type="entry name" value="WH-like_DNA-bd_sf"/>
</dbReference>
<evidence type="ECO:0000313" key="1">
    <source>
        <dbReference type="EMBL" id="MCE4554184.1"/>
    </source>
</evidence>
<protein>
    <submittedName>
        <fullName evidence="1">Uncharacterized protein</fullName>
    </submittedName>
</protein>
<proteinExistence type="predicted"/>
<comment type="caution">
    <text evidence="1">The sequence shown here is derived from an EMBL/GenBank/DDBJ whole genome shotgun (WGS) entry which is preliminary data.</text>
</comment>
<name>A0ABS8XN33_9BURK</name>
<dbReference type="Gene3D" id="1.10.10.10">
    <property type="entry name" value="Winged helix-like DNA-binding domain superfamily/Winged helix DNA-binding domain"/>
    <property type="match status" value="1"/>
</dbReference>
<dbReference type="Proteomes" id="UP001200741">
    <property type="component" value="Unassembled WGS sequence"/>
</dbReference>
<sequence>MLRLLQALDEGEGVALTRLAKRRGERVSVLLRELTLFSEATLGGVTGPGWVVLQVDDGGRWTARLTPAGRAAIGPGG</sequence>
<dbReference type="InterPro" id="IPR036390">
    <property type="entry name" value="WH_DNA-bd_sf"/>
</dbReference>
<dbReference type="EMBL" id="JAJTWU010000002">
    <property type="protein sequence ID" value="MCE4554184.1"/>
    <property type="molecule type" value="Genomic_DNA"/>
</dbReference>
<keyword evidence="2" id="KW-1185">Reference proteome</keyword>